<keyword evidence="2" id="KW-1185">Reference proteome</keyword>
<sequence>MNLKDMKQLYRKAQISKCNRKKRPNDRDAAPEEYLIARAKFGITTFYTIGDKLETEMRRREEIYKEIAERFYYLSDVPPNVTSSSTEIKRYKCCQKLIDAYPEELNTSFSDELQQFYLCE</sequence>
<dbReference type="Proteomes" id="UP001066276">
    <property type="component" value="Chromosome 2_1"/>
</dbReference>
<gene>
    <name evidence="1" type="ORF">NDU88_005242</name>
</gene>
<evidence type="ECO:0000313" key="2">
    <source>
        <dbReference type="Proteomes" id="UP001066276"/>
    </source>
</evidence>
<organism evidence="1 2">
    <name type="scientific">Pleurodeles waltl</name>
    <name type="common">Iberian ribbed newt</name>
    <dbReference type="NCBI Taxonomy" id="8319"/>
    <lineage>
        <taxon>Eukaryota</taxon>
        <taxon>Metazoa</taxon>
        <taxon>Chordata</taxon>
        <taxon>Craniata</taxon>
        <taxon>Vertebrata</taxon>
        <taxon>Euteleostomi</taxon>
        <taxon>Amphibia</taxon>
        <taxon>Batrachia</taxon>
        <taxon>Caudata</taxon>
        <taxon>Salamandroidea</taxon>
        <taxon>Salamandridae</taxon>
        <taxon>Pleurodelinae</taxon>
        <taxon>Pleurodeles</taxon>
    </lineage>
</organism>
<reference evidence="1" key="1">
    <citation type="journal article" date="2022" name="bioRxiv">
        <title>Sequencing and chromosome-scale assembly of the giantPleurodeles waltlgenome.</title>
        <authorList>
            <person name="Brown T."/>
            <person name="Elewa A."/>
            <person name="Iarovenko S."/>
            <person name="Subramanian E."/>
            <person name="Araus A.J."/>
            <person name="Petzold A."/>
            <person name="Susuki M."/>
            <person name="Suzuki K.-i.T."/>
            <person name="Hayashi T."/>
            <person name="Toyoda A."/>
            <person name="Oliveira C."/>
            <person name="Osipova E."/>
            <person name="Leigh N.D."/>
            <person name="Simon A."/>
            <person name="Yun M.H."/>
        </authorList>
    </citation>
    <scope>NUCLEOTIDE SEQUENCE</scope>
    <source>
        <strain evidence="1">20211129_DDA</strain>
        <tissue evidence="1">Liver</tissue>
    </source>
</reference>
<evidence type="ECO:0000313" key="1">
    <source>
        <dbReference type="EMBL" id="KAJ1201433.1"/>
    </source>
</evidence>
<accession>A0AAV7VJA3</accession>
<name>A0AAV7VJA3_PLEWA</name>
<protein>
    <submittedName>
        <fullName evidence="1">Uncharacterized protein</fullName>
    </submittedName>
</protein>
<dbReference type="EMBL" id="JANPWB010000003">
    <property type="protein sequence ID" value="KAJ1201433.1"/>
    <property type="molecule type" value="Genomic_DNA"/>
</dbReference>
<comment type="caution">
    <text evidence="1">The sequence shown here is derived from an EMBL/GenBank/DDBJ whole genome shotgun (WGS) entry which is preliminary data.</text>
</comment>
<proteinExistence type="predicted"/>
<dbReference type="AlphaFoldDB" id="A0AAV7VJA3"/>